<dbReference type="EMBL" id="VUJU01007579">
    <property type="protein sequence ID" value="KAF0743526.1"/>
    <property type="molecule type" value="Genomic_DNA"/>
</dbReference>
<keyword evidence="2" id="KW-1185">Reference proteome</keyword>
<accession>A0A6G0XSD6</accession>
<comment type="caution">
    <text evidence="1">The sequence shown here is derived from an EMBL/GenBank/DDBJ whole genome shotgun (WGS) entry which is preliminary data.</text>
</comment>
<protein>
    <submittedName>
        <fullName evidence="1">Uncharacterized protein</fullName>
    </submittedName>
</protein>
<gene>
    <name evidence="1" type="ORF">FWK35_00030303</name>
</gene>
<dbReference type="Proteomes" id="UP000478052">
    <property type="component" value="Unassembled WGS sequence"/>
</dbReference>
<dbReference type="AlphaFoldDB" id="A0A6G0XSD6"/>
<name>A0A6G0XSD6_APHCR</name>
<evidence type="ECO:0000313" key="2">
    <source>
        <dbReference type="Proteomes" id="UP000478052"/>
    </source>
</evidence>
<organism evidence="1 2">
    <name type="scientific">Aphis craccivora</name>
    <name type="common">Cowpea aphid</name>
    <dbReference type="NCBI Taxonomy" id="307492"/>
    <lineage>
        <taxon>Eukaryota</taxon>
        <taxon>Metazoa</taxon>
        <taxon>Ecdysozoa</taxon>
        <taxon>Arthropoda</taxon>
        <taxon>Hexapoda</taxon>
        <taxon>Insecta</taxon>
        <taxon>Pterygota</taxon>
        <taxon>Neoptera</taxon>
        <taxon>Paraneoptera</taxon>
        <taxon>Hemiptera</taxon>
        <taxon>Sternorrhyncha</taxon>
        <taxon>Aphidomorpha</taxon>
        <taxon>Aphidoidea</taxon>
        <taxon>Aphididae</taxon>
        <taxon>Aphidini</taxon>
        <taxon>Aphis</taxon>
        <taxon>Aphis</taxon>
    </lineage>
</organism>
<proteinExistence type="predicted"/>
<reference evidence="1 2" key="1">
    <citation type="submission" date="2019-08" db="EMBL/GenBank/DDBJ databases">
        <title>Whole genome of Aphis craccivora.</title>
        <authorList>
            <person name="Voronova N.V."/>
            <person name="Shulinski R.S."/>
            <person name="Bandarenka Y.V."/>
            <person name="Zhorov D.G."/>
            <person name="Warner D."/>
        </authorList>
    </citation>
    <scope>NUCLEOTIDE SEQUENCE [LARGE SCALE GENOMIC DNA]</scope>
    <source>
        <strain evidence="1">180601</strain>
        <tissue evidence="1">Whole Body</tissue>
    </source>
</reference>
<sequence length="140" mass="16326">MAISQDIIYGLRFIQLILNENGDPIYNEDNFNQVLCEVLTPSITCQKIKEEVPETLIIKKRIGLNRDNENILNYNPTPASRIQSIIALIQALEDLQLENEVFLQREEKINIINKRIRQMYKTRGPNLMEIPDLKVEKAKF</sequence>
<evidence type="ECO:0000313" key="1">
    <source>
        <dbReference type="EMBL" id="KAF0743526.1"/>
    </source>
</evidence>